<evidence type="ECO:0000256" key="1">
    <source>
        <dbReference type="SAM" id="Phobius"/>
    </source>
</evidence>
<proteinExistence type="predicted"/>
<dbReference type="InterPro" id="IPR012902">
    <property type="entry name" value="N_methyl_site"/>
</dbReference>
<reference evidence="2 3" key="1">
    <citation type="journal article" date="2015" name="Nature">
        <title>rRNA introns, odd ribosomes, and small enigmatic genomes across a large radiation of phyla.</title>
        <authorList>
            <person name="Brown C.T."/>
            <person name="Hug L.A."/>
            <person name="Thomas B.C."/>
            <person name="Sharon I."/>
            <person name="Castelle C.J."/>
            <person name="Singh A."/>
            <person name="Wilkins M.J."/>
            <person name="Williams K.H."/>
            <person name="Banfield J.F."/>
        </authorList>
    </citation>
    <scope>NUCLEOTIDE SEQUENCE [LARGE SCALE GENOMIC DNA]</scope>
</reference>
<protein>
    <recommendedName>
        <fullName evidence="4">Prepilin-type N-terminal cleavage/methylation domain-containing protein</fullName>
    </recommendedName>
</protein>
<dbReference type="NCBIfam" id="TIGR02532">
    <property type="entry name" value="IV_pilin_GFxxxE"/>
    <property type="match status" value="1"/>
</dbReference>
<evidence type="ECO:0000313" key="2">
    <source>
        <dbReference type="EMBL" id="KKU02966.1"/>
    </source>
</evidence>
<dbReference type="InterPro" id="IPR045584">
    <property type="entry name" value="Pilin-like"/>
</dbReference>
<dbReference type="Gene3D" id="3.30.700.10">
    <property type="entry name" value="Glycoprotein, Type 4 Pilin"/>
    <property type="match status" value="1"/>
</dbReference>
<gene>
    <name evidence="2" type="ORF">UX05_C0005G0043</name>
</gene>
<feature type="transmembrane region" description="Helical" evidence="1">
    <location>
        <begin position="12"/>
        <end position="37"/>
    </location>
</feature>
<dbReference type="Pfam" id="PF07963">
    <property type="entry name" value="N_methyl"/>
    <property type="match status" value="1"/>
</dbReference>
<dbReference type="AlphaFoldDB" id="A0A0G1M3Z9"/>
<dbReference type="EMBL" id="LCKS01000005">
    <property type="protein sequence ID" value="KKU02966.1"/>
    <property type="molecule type" value="Genomic_DNA"/>
</dbReference>
<evidence type="ECO:0008006" key="4">
    <source>
        <dbReference type="Google" id="ProtNLM"/>
    </source>
</evidence>
<dbReference type="SUPFAM" id="SSF54523">
    <property type="entry name" value="Pili subunits"/>
    <property type="match status" value="1"/>
</dbReference>
<dbReference type="PROSITE" id="PS00409">
    <property type="entry name" value="PROKAR_NTER_METHYL"/>
    <property type="match status" value="1"/>
</dbReference>
<keyword evidence="1" id="KW-0472">Membrane</keyword>
<accession>A0A0G1M3Z9</accession>
<dbReference type="Proteomes" id="UP000034264">
    <property type="component" value="Unassembled WGS sequence"/>
</dbReference>
<keyword evidence="1" id="KW-1133">Transmembrane helix</keyword>
<comment type="caution">
    <text evidence="2">The sequence shown here is derived from an EMBL/GenBank/DDBJ whole genome shotgun (WGS) entry which is preliminary data.</text>
</comment>
<keyword evidence="1" id="KW-0812">Transmembrane</keyword>
<name>A0A0G1M3Z9_9BACT</name>
<sequence length="164" mass="17403">MRYLRSTRGFTLVEVLIAVAVFAVLGTMTTVIMVGVLQGAKKAAAVALVKNEGGRVINIMTQMLKFSTSVTACGGNSVTFQPRADASNPAVFACVNDGGGKYHIASNSASLTSDRVEMTSCIISCDAPVKQVNVNFTVQMKGTAFVSEKATTQFQTQIGLRNRE</sequence>
<evidence type="ECO:0000313" key="3">
    <source>
        <dbReference type="Proteomes" id="UP000034264"/>
    </source>
</evidence>
<organism evidence="2 3">
    <name type="scientific">Candidatus Amesbacteria bacterium GW2011_GWC2_45_19</name>
    <dbReference type="NCBI Taxonomy" id="1618366"/>
    <lineage>
        <taxon>Bacteria</taxon>
        <taxon>Candidatus Amesiibacteriota</taxon>
    </lineage>
</organism>